<sequence length="214" mass="24107">MKIAIEEDVETIPLKCTCGKIQGIAKNITPKAGNHIVCMCVDCQAFAHYLGKSKESLDENGGTHIFQITPKQVEVTVGREHLKCMQMSPKGLKRWYADCCKMPIANTLSFKISFVGLFTTFIDFENTELSKDELLGPIICRGMGKYGKGKLPDDTHQKFPIILIFKMIKTILIGKVIKSYLPNTFFNKETGNAITKEIILSKKEREKLKDKMVL</sequence>
<dbReference type="AlphaFoldDB" id="A0A1Y5F2V7"/>
<gene>
    <name evidence="1" type="ORF">A9Q84_18850</name>
</gene>
<comment type="caution">
    <text evidence="1">The sequence shown here is derived from an EMBL/GenBank/DDBJ whole genome shotgun (WGS) entry which is preliminary data.</text>
</comment>
<evidence type="ECO:0000313" key="2">
    <source>
        <dbReference type="Proteomes" id="UP000196531"/>
    </source>
</evidence>
<dbReference type="Proteomes" id="UP000196531">
    <property type="component" value="Unassembled WGS sequence"/>
</dbReference>
<accession>A0A1Y5F2V7</accession>
<dbReference type="EMBL" id="MAAO01000015">
    <property type="protein sequence ID" value="OUR93771.1"/>
    <property type="molecule type" value="Genomic_DNA"/>
</dbReference>
<dbReference type="Pfam" id="PF19648">
    <property type="entry name" value="DUF6151"/>
    <property type="match status" value="1"/>
</dbReference>
<proteinExistence type="predicted"/>
<evidence type="ECO:0000313" key="1">
    <source>
        <dbReference type="EMBL" id="OUR93771.1"/>
    </source>
</evidence>
<evidence type="ECO:0008006" key="3">
    <source>
        <dbReference type="Google" id="ProtNLM"/>
    </source>
</evidence>
<dbReference type="InterPro" id="IPR046149">
    <property type="entry name" value="DUF6151"/>
</dbReference>
<organism evidence="1 2">
    <name type="scientific">Halobacteriovorax marinus</name>
    <dbReference type="NCBI Taxonomy" id="97084"/>
    <lineage>
        <taxon>Bacteria</taxon>
        <taxon>Pseudomonadati</taxon>
        <taxon>Bdellovibrionota</taxon>
        <taxon>Bacteriovoracia</taxon>
        <taxon>Bacteriovoracales</taxon>
        <taxon>Halobacteriovoraceae</taxon>
        <taxon>Halobacteriovorax</taxon>
    </lineage>
</organism>
<protein>
    <recommendedName>
        <fullName evidence="3">CENP-V/GFA domain-containing protein</fullName>
    </recommendedName>
</protein>
<name>A0A1Y5F2V7_9BACT</name>
<reference evidence="2" key="1">
    <citation type="journal article" date="2017" name="Proc. Natl. Acad. Sci. U.S.A.">
        <title>Simulation of Deepwater Horizon oil plume reveals substrate specialization within a complex community of hydrocarbon-degraders.</title>
        <authorList>
            <person name="Hu P."/>
            <person name="Dubinsky E.A."/>
            <person name="Probst A.J."/>
            <person name="Wang J."/>
            <person name="Sieber C.M.K."/>
            <person name="Tom L.M."/>
            <person name="Gardinali P."/>
            <person name="Banfield J.F."/>
            <person name="Atlas R.M."/>
            <person name="Andersen G.L."/>
        </authorList>
    </citation>
    <scope>NUCLEOTIDE SEQUENCE [LARGE SCALE GENOMIC DNA]</scope>
</reference>